<dbReference type="AlphaFoldDB" id="A0A087HGA8"/>
<proteinExistence type="predicted"/>
<evidence type="ECO:0000313" key="3">
    <source>
        <dbReference type="EMBL" id="KFK41160.1"/>
    </source>
</evidence>
<feature type="domain" description="Zinc knuckle CX2CX4HX4C" evidence="2">
    <location>
        <begin position="165"/>
        <end position="212"/>
    </location>
</feature>
<reference evidence="4" key="1">
    <citation type="journal article" date="2015" name="Nat. Plants">
        <title>Genome expansion of Arabis alpina linked with retrotransposition and reduced symmetric DNA methylation.</title>
        <authorList>
            <person name="Willing E.M."/>
            <person name="Rawat V."/>
            <person name="Mandakova T."/>
            <person name="Maumus F."/>
            <person name="James G.V."/>
            <person name="Nordstroem K.J."/>
            <person name="Becker C."/>
            <person name="Warthmann N."/>
            <person name="Chica C."/>
            <person name="Szarzynska B."/>
            <person name="Zytnicki M."/>
            <person name="Albani M.C."/>
            <person name="Kiefer C."/>
            <person name="Bergonzi S."/>
            <person name="Castaings L."/>
            <person name="Mateos J.L."/>
            <person name="Berns M.C."/>
            <person name="Bujdoso N."/>
            <person name="Piofczyk T."/>
            <person name="de Lorenzo L."/>
            <person name="Barrero-Sicilia C."/>
            <person name="Mateos I."/>
            <person name="Piednoel M."/>
            <person name="Hagmann J."/>
            <person name="Chen-Min-Tao R."/>
            <person name="Iglesias-Fernandez R."/>
            <person name="Schuster S.C."/>
            <person name="Alonso-Blanco C."/>
            <person name="Roudier F."/>
            <person name="Carbonero P."/>
            <person name="Paz-Ares J."/>
            <person name="Davis S.J."/>
            <person name="Pecinka A."/>
            <person name="Quesneville H."/>
            <person name="Colot V."/>
            <person name="Lysak M.A."/>
            <person name="Weigel D."/>
            <person name="Coupland G."/>
            <person name="Schneeberger K."/>
        </authorList>
    </citation>
    <scope>NUCLEOTIDE SEQUENCE [LARGE SCALE GENOMIC DNA]</scope>
    <source>
        <strain evidence="4">cv. Pajares</strain>
    </source>
</reference>
<organism evidence="3 4">
    <name type="scientific">Arabis alpina</name>
    <name type="common">Alpine rock-cress</name>
    <dbReference type="NCBI Taxonomy" id="50452"/>
    <lineage>
        <taxon>Eukaryota</taxon>
        <taxon>Viridiplantae</taxon>
        <taxon>Streptophyta</taxon>
        <taxon>Embryophyta</taxon>
        <taxon>Tracheophyta</taxon>
        <taxon>Spermatophyta</taxon>
        <taxon>Magnoliopsida</taxon>
        <taxon>eudicotyledons</taxon>
        <taxon>Gunneridae</taxon>
        <taxon>Pentapetalae</taxon>
        <taxon>rosids</taxon>
        <taxon>malvids</taxon>
        <taxon>Brassicales</taxon>
        <taxon>Brassicaceae</taxon>
        <taxon>Arabideae</taxon>
        <taxon>Arabis</taxon>
    </lineage>
</organism>
<evidence type="ECO:0008006" key="5">
    <source>
        <dbReference type="Google" id="ProtNLM"/>
    </source>
</evidence>
<dbReference type="PANTHER" id="PTHR31286">
    <property type="entry name" value="GLYCINE-RICH CELL WALL STRUCTURAL PROTEIN 1.8-LIKE"/>
    <property type="match status" value="1"/>
</dbReference>
<dbReference type="InterPro" id="IPR025558">
    <property type="entry name" value="DUF4283"/>
</dbReference>
<gene>
    <name evidence="3" type="ordered locus">AALP_Aa2g093400</name>
</gene>
<dbReference type="PANTHER" id="PTHR31286:SF178">
    <property type="entry name" value="DUF4283 DOMAIN-CONTAINING PROTEIN"/>
    <property type="match status" value="1"/>
</dbReference>
<dbReference type="Proteomes" id="UP000029120">
    <property type="component" value="Chromosome 2"/>
</dbReference>
<dbReference type="Pfam" id="PF14111">
    <property type="entry name" value="DUF4283"/>
    <property type="match status" value="1"/>
</dbReference>
<evidence type="ECO:0000313" key="4">
    <source>
        <dbReference type="Proteomes" id="UP000029120"/>
    </source>
</evidence>
<dbReference type="OrthoDB" id="1109668at2759"/>
<dbReference type="Gramene" id="KFK41160">
    <property type="protein sequence ID" value="KFK41160"/>
    <property type="gene ID" value="AALP_AA2G093400"/>
</dbReference>
<sequence length="438" mass="50240">MLAMSLGEDDEPFYIPNLPKYCSSEKKNTLSIIGRILNPDFQKMKSLILDMPRIWKLNDSVRGVALSKEKFQFIFKNKQDLEEIISKGVWSYNEWTIVIDRWLQNPSPDYLQFMPVWVQIRNIPVNHYTLATIKSLGKIIGKVLQVDYNPTKPQWREYVRVRVRFDVSKPLRKSKLVNFPLDGPVTIWYEFERVHKRCFFCQRLSHVREKCPLYLASLSDENSSCDLEKPNSLAVFKESDSLFGLLSEYQISPEILQGLRQYLLVVDGAERKIREEKIRKAIEELQNDDPLGQESLLRLEPLPFKAKEVDKGKGMIFDSEPHGLVQLGTGETGNDKKLLASAIGSGSSVRNFPRDSSYSLFEGEGANFSLSSMLSQTCSTVYREDGFDEATSSGTVLQKKKQRKRPCRRCRAHSKVVIPLEAQGESKKRGYCSSCRDL</sequence>
<keyword evidence="4" id="KW-1185">Reference proteome</keyword>
<dbReference type="InterPro" id="IPR040256">
    <property type="entry name" value="At4g02000-like"/>
</dbReference>
<evidence type="ECO:0000259" key="1">
    <source>
        <dbReference type="Pfam" id="PF14111"/>
    </source>
</evidence>
<dbReference type="Pfam" id="PF14392">
    <property type="entry name" value="zf-CCHC_4"/>
    <property type="match status" value="1"/>
</dbReference>
<name>A0A087HGA8_ARAAL</name>
<protein>
    <recommendedName>
        <fullName evidence="5">DUF4283 domain-containing protein</fullName>
    </recommendedName>
</protein>
<evidence type="ECO:0000259" key="2">
    <source>
        <dbReference type="Pfam" id="PF14392"/>
    </source>
</evidence>
<dbReference type="OMA" id="WVQIRNI"/>
<accession>A0A087HGA8</accession>
<dbReference type="EMBL" id="CM002870">
    <property type="protein sequence ID" value="KFK41160.1"/>
    <property type="molecule type" value="Genomic_DNA"/>
</dbReference>
<dbReference type="InterPro" id="IPR025836">
    <property type="entry name" value="Zn_knuckle_CX2CX4HX4C"/>
</dbReference>
<dbReference type="eggNOG" id="KOG1075">
    <property type="taxonomic scope" value="Eukaryota"/>
</dbReference>
<feature type="domain" description="DUF4283" evidence="1">
    <location>
        <begin position="26"/>
        <end position="105"/>
    </location>
</feature>